<protein>
    <submittedName>
        <fullName evidence="2">Uncharacterized protein</fullName>
    </submittedName>
</protein>
<sequence>MIWQEAGELTNGNQMVTGQAASAYGPARLQMVTDQVAPDMHRVAPDMHQVAPDMHRVAPDIDQVAPTSRAQMKATGRTRYRDRASLGSDLVRQVVTGREMRNGTKAHPGQVVTGPGNWDRPEYRPPCGACGGYPPGPDYGGYRPEDRYGPGYDRFRPGDDRFRPGDDRFRPGDYYDRPAYGPGDDRYRPVGGYTPSRDQERPMPPKNLDRYPGHTGVGATYDFGSTGDTSRRGEGGETKLTSQTVQVVTSGVTSDVTSFVTQAPPVFVQQPNFVVPQQQNVSHEVVTYVPIFVVRYKTYPNRQKN</sequence>
<dbReference type="AlphaFoldDB" id="A0A6H5HFM4"/>
<feature type="compositionally biased region" description="Basic and acidic residues" evidence="1">
    <location>
        <begin position="143"/>
        <end position="176"/>
    </location>
</feature>
<proteinExistence type="predicted"/>
<name>A0A6H5HFM4_9HEMI</name>
<dbReference type="Proteomes" id="UP000479000">
    <property type="component" value="Unassembled WGS sequence"/>
</dbReference>
<evidence type="ECO:0000313" key="3">
    <source>
        <dbReference type="Proteomes" id="UP000479000"/>
    </source>
</evidence>
<accession>A0A6H5HFM4</accession>
<evidence type="ECO:0000313" key="2">
    <source>
        <dbReference type="EMBL" id="CAB0016866.1"/>
    </source>
</evidence>
<organism evidence="2 3">
    <name type="scientific">Nesidiocoris tenuis</name>
    <dbReference type="NCBI Taxonomy" id="355587"/>
    <lineage>
        <taxon>Eukaryota</taxon>
        <taxon>Metazoa</taxon>
        <taxon>Ecdysozoa</taxon>
        <taxon>Arthropoda</taxon>
        <taxon>Hexapoda</taxon>
        <taxon>Insecta</taxon>
        <taxon>Pterygota</taxon>
        <taxon>Neoptera</taxon>
        <taxon>Paraneoptera</taxon>
        <taxon>Hemiptera</taxon>
        <taxon>Heteroptera</taxon>
        <taxon>Panheteroptera</taxon>
        <taxon>Cimicomorpha</taxon>
        <taxon>Miridae</taxon>
        <taxon>Dicyphina</taxon>
        <taxon>Nesidiocoris</taxon>
    </lineage>
</organism>
<feature type="region of interest" description="Disordered" evidence="1">
    <location>
        <begin position="138"/>
        <end position="240"/>
    </location>
</feature>
<gene>
    <name evidence="2" type="ORF">NTEN_LOCUS20991</name>
</gene>
<feature type="compositionally biased region" description="Basic and acidic residues" evidence="1">
    <location>
        <begin position="197"/>
        <end position="212"/>
    </location>
</feature>
<reference evidence="2 3" key="1">
    <citation type="submission" date="2020-02" db="EMBL/GenBank/DDBJ databases">
        <authorList>
            <person name="Ferguson B K."/>
        </authorList>
    </citation>
    <scope>NUCLEOTIDE SEQUENCE [LARGE SCALE GENOMIC DNA]</scope>
</reference>
<evidence type="ECO:0000256" key="1">
    <source>
        <dbReference type="SAM" id="MobiDB-lite"/>
    </source>
</evidence>
<keyword evidence="3" id="KW-1185">Reference proteome</keyword>
<dbReference type="EMBL" id="CADCXU010030618">
    <property type="protein sequence ID" value="CAB0016866.1"/>
    <property type="molecule type" value="Genomic_DNA"/>
</dbReference>